<reference evidence="1 2" key="1">
    <citation type="journal article" date="2023" name="Plants (Basel)">
        <title>Bridging the Gap: Combining Genomics and Transcriptomics Approaches to Understand Stylosanthes scabra, an Orphan Legume from the Brazilian Caatinga.</title>
        <authorList>
            <person name="Ferreira-Neto J.R.C."/>
            <person name="da Silva M.D."/>
            <person name="Binneck E."/>
            <person name="de Melo N.F."/>
            <person name="da Silva R.H."/>
            <person name="de Melo A.L.T.M."/>
            <person name="Pandolfi V."/>
            <person name="Bustamante F.O."/>
            <person name="Brasileiro-Vidal A.C."/>
            <person name="Benko-Iseppon A.M."/>
        </authorList>
    </citation>
    <scope>NUCLEOTIDE SEQUENCE [LARGE SCALE GENOMIC DNA]</scope>
    <source>
        <tissue evidence="1">Leaves</tissue>
    </source>
</reference>
<organism evidence="1 2">
    <name type="scientific">Stylosanthes scabra</name>
    <dbReference type="NCBI Taxonomy" id="79078"/>
    <lineage>
        <taxon>Eukaryota</taxon>
        <taxon>Viridiplantae</taxon>
        <taxon>Streptophyta</taxon>
        <taxon>Embryophyta</taxon>
        <taxon>Tracheophyta</taxon>
        <taxon>Spermatophyta</taxon>
        <taxon>Magnoliopsida</taxon>
        <taxon>eudicotyledons</taxon>
        <taxon>Gunneridae</taxon>
        <taxon>Pentapetalae</taxon>
        <taxon>rosids</taxon>
        <taxon>fabids</taxon>
        <taxon>Fabales</taxon>
        <taxon>Fabaceae</taxon>
        <taxon>Papilionoideae</taxon>
        <taxon>50 kb inversion clade</taxon>
        <taxon>dalbergioids sensu lato</taxon>
        <taxon>Dalbergieae</taxon>
        <taxon>Pterocarpus clade</taxon>
        <taxon>Stylosanthes</taxon>
    </lineage>
</organism>
<accession>A0ABU6VYG4</accession>
<name>A0ABU6VYG4_9FABA</name>
<dbReference type="EMBL" id="JASCZI010153050">
    <property type="protein sequence ID" value="MED6177008.1"/>
    <property type="molecule type" value="Genomic_DNA"/>
</dbReference>
<sequence length="56" mass="6651">MSLRPRELPCLNQILTVLGVEETLQMKGKKTHVMRLYNVKNRRKRTDCAKKKKLVR</sequence>
<evidence type="ECO:0000313" key="2">
    <source>
        <dbReference type="Proteomes" id="UP001341840"/>
    </source>
</evidence>
<proteinExistence type="predicted"/>
<dbReference type="Proteomes" id="UP001341840">
    <property type="component" value="Unassembled WGS sequence"/>
</dbReference>
<keyword evidence="2" id="KW-1185">Reference proteome</keyword>
<evidence type="ECO:0000313" key="1">
    <source>
        <dbReference type="EMBL" id="MED6177008.1"/>
    </source>
</evidence>
<feature type="non-terminal residue" evidence="1">
    <location>
        <position position="56"/>
    </location>
</feature>
<comment type="caution">
    <text evidence="1">The sequence shown here is derived from an EMBL/GenBank/DDBJ whole genome shotgun (WGS) entry which is preliminary data.</text>
</comment>
<gene>
    <name evidence="1" type="ORF">PIB30_093657</name>
</gene>
<protein>
    <submittedName>
        <fullName evidence="1">Uncharacterized protein</fullName>
    </submittedName>
</protein>